<reference evidence="12" key="1">
    <citation type="submission" date="2015-10" db="EMBL/GenBank/DDBJ databases">
        <authorList>
            <person name="Devillers H."/>
        </authorList>
    </citation>
    <scope>NUCLEOTIDE SEQUENCE [LARGE SCALE GENOMIC DNA]</scope>
</reference>
<dbReference type="OrthoDB" id="31183at2759"/>
<keyword evidence="7 9" id="KW-0687">Ribonucleoprotein</keyword>
<evidence type="ECO:0000256" key="8">
    <source>
        <dbReference type="PROSITE-ProRule" id="PRU00103"/>
    </source>
</evidence>
<dbReference type="PROSITE" id="PS50077">
    <property type="entry name" value="HEAT_REPEAT"/>
    <property type="match status" value="1"/>
</dbReference>
<dbReference type="GO" id="GO:0034455">
    <property type="term" value="C:t-UTP complex"/>
    <property type="evidence" value="ECO:0007669"/>
    <property type="project" value="TreeGrafter"/>
</dbReference>
<dbReference type="PANTHER" id="PTHR13457:SF1">
    <property type="entry name" value="HEAT REPEAT-CONTAINING PROTEIN 1"/>
    <property type="match status" value="1"/>
</dbReference>
<keyword evidence="6 9" id="KW-0539">Nucleus</keyword>
<evidence type="ECO:0000256" key="5">
    <source>
        <dbReference type="ARBA" id="ARBA00022552"/>
    </source>
</evidence>
<dbReference type="GO" id="GO:0032040">
    <property type="term" value="C:small-subunit processome"/>
    <property type="evidence" value="ECO:0007669"/>
    <property type="project" value="TreeGrafter"/>
</dbReference>
<evidence type="ECO:0000256" key="4">
    <source>
        <dbReference type="ARBA" id="ARBA00022517"/>
    </source>
</evidence>
<feature type="domain" description="BP28 C-terminal" evidence="10">
    <location>
        <begin position="1484"/>
        <end position="1631"/>
    </location>
</feature>
<dbReference type="Proteomes" id="UP000236544">
    <property type="component" value="Unassembled WGS sequence"/>
</dbReference>
<comment type="subunit">
    <text evidence="9">Component of the ribosomal small subunit (SSU) processome.</text>
</comment>
<accession>A0A0P1KVA3</accession>
<dbReference type="SMART" id="SM01036">
    <property type="entry name" value="BP28CT"/>
    <property type="match status" value="1"/>
</dbReference>
<dbReference type="SUPFAM" id="SSF48371">
    <property type="entry name" value="ARM repeat"/>
    <property type="match status" value="1"/>
</dbReference>
<dbReference type="InterPro" id="IPR012954">
    <property type="entry name" value="BP28_C_dom"/>
</dbReference>
<comment type="function">
    <text evidence="9">Involved in nucleolar processing of pre-18S ribosomal RNA.</text>
</comment>
<dbReference type="Pfam" id="PF08146">
    <property type="entry name" value="BP28CT"/>
    <property type="match status" value="1"/>
</dbReference>
<evidence type="ECO:0000256" key="6">
    <source>
        <dbReference type="ARBA" id="ARBA00023242"/>
    </source>
</evidence>
<evidence type="ECO:0000256" key="1">
    <source>
        <dbReference type="ARBA" id="ARBA00004604"/>
    </source>
</evidence>
<dbReference type="EMBL" id="LN890553">
    <property type="protein sequence ID" value="CUS23855.1"/>
    <property type="molecule type" value="Genomic_DNA"/>
</dbReference>
<dbReference type="GO" id="GO:0030686">
    <property type="term" value="C:90S preribosome"/>
    <property type="evidence" value="ECO:0007669"/>
    <property type="project" value="TreeGrafter"/>
</dbReference>
<dbReference type="InterPro" id="IPR016024">
    <property type="entry name" value="ARM-type_fold"/>
</dbReference>
<evidence type="ECO:0000313" key="12">
    <source>
        <dbReference type="Proteomes" id="UP000236544"/>
    </source>
</evidence>
<comment type="similarity">
    <text evidence="2 9">Belongs to the HEATR1/UTP10 family.</text>
</comment>
<dbReference type="InterPro" id="IPR021133">
    <property type="entry name" value="HEAT_type_2"/>
</dbReference>
<dbReference type="InterPro" id="IPR056473">
    <property type="entry name" value="HEAT_Utp10/HEAT1"/>
</dbReference>
<evidence type="ECO:0000256" key="9">
    <source>
        <dbReference type="RuleBase" id="RU367065"/>
    </source>
</evidence>
<dbReference type="Pfam" id="PF12397">
    <property type="entry name" value="U3snoRNP10"/>
    <property type="match status" value="1"/>
</dbReference>
<dbReference type="Pfam" id="PF23243">
    <property type="entry name" value="HEAT_HEATR1"/>
    <property type="match status" value="1"/>
</dbReference>
<dbReference type="GO" id="GO:0030515">
    <property type="term" value="F:snoRNA binding"/>
    <property type="evidence" value="ECO:0007669"/>
    <property type="project" value="TreeGrafter"/>
</dbReference>
<dbReference type="FunFam" id="1.25.10.10:FF:000530">
    <property type="entry name" value="UTP10p Nucleolar protein"/>
    <property type="match status" value="1"/>
</dbReference>
<gene>
    <name evidence="11" type="ORF">LAQU0_S12e01552g</name>
</gene>
<protein>
    <recommendedName>
        <fullName evidence="3 9">U3 small nucleolar RNA-associated protein 10</fullName>
    </recommendedName>
</protein>
<keyword evidence="4 9" id="KW-0690">Ribosome biogenesis</keyword>
<evidence type="ECO:0000259" key="10">
    <source>
        <dbReference type="SMART" id="SM01036"/>
    </source>
</evidence>
<keyword evidence="5 9" id="KW-0698">rRNA processing</keyword>
<dbReference type="InterPro" id="IPR022125">
    <property type="entry name" value="U3snoRNP10_N"/>
</dbReference>
<organism evidence="11 12">
    <name type="scientific">Lachancea quebecensis</name>
    <dbReference type="NCBI Taxonomy" id="1654605"/>
    <lineage>
        <taxon>Eukaryota</taxon>
        <taxon>Fungi</taxon>
        <taxon>Dikarya</taxon>
        <taxon>Ascomycota</taxon>
        <taxon>Saccharomycotina</taxon>
        <taxon>Saccharomycetes</taxon>
        <taxon>Saccharomycetales</taxon>
        <taxon>Saccharomycetaceae</taxon>
        <taxon>Lachancea</taxon>
    </lineage>
</organism>
<keyword evidence="12" id="KW-1185">Reference proteome</keyword>
<name>A0A0P1KVA3_9SACH</name>
<sequence length="1763" mass="198392">MSLKDQLAQVAANNATVALDRKKRQKLHSASLIYNPKTAATQDFDFIYENAVSSLQELEELDSRFKVFRKSLFGASSASVDRNVQTREQIQDLDNAVDLYLMLVSSKWHLTPALHATEWLVRRFQIHVHNAECLLLSTIDYYQSPIFKRILNIVKLPPLFHPLSNFVRTEQSPSSLTIIKLFNDMDFLQLYTQYLSKVIKQKVTYTNQLLFTTCSFINLIAYKSSDGEALNNLVPIMLEMSAKLLGSNSVDCQIAAHTILVVFGSALPLKKEIVLAATETILANLTDEKAKKSALISVGKLFQTLKGHGNVDQLPANLYKAFNSRFALEYLADYLSNSDKIVMDKFVTSYIRSILRYDHDKLGDLVPLLKKVELESFELRFIVVDLIHLSEVFQDKTLLVDIFEYFISIDEDRVVKCLKSLNLSPDLFELRLTTSLFTAKEDTSNTLKELESSKVLGLTSSVEPFREFLNKNSQYIITKNTSIMVEDDEKYGKLLSLFVEAVAKKYQPGLFLSSFFTTVEGRLTFLLRVIISPACPTALRLASLSNLSKLVNQIGQDSNLFSLVPVLVVALHDPSKNIRTAVKKIMTQIAKRPFTKHYFLANKLYGDVDIPMVSPKDAENWLKRFLDEYMVENYEISNLVIPEKLKKVFMIFWANQAVHVPLPHAKTIFFRLVTGNSSYNASFSLLFEQLVKCYLQQRDAWEAKCASNKTSFETFEKAVVSIISTKEKSPVIMDFIENSLKSSFEQLSRLVSERLLQVFPTLKLAQQQHIVKSIVDSTAESDLYYDSIGLLQSLPLSTEVFVYLLALYRINDDQDGGDFAKRRRRRSSSTNRAVLQKEEVSKAAELYLRKLTITLEAFDLAKPQGTEVLLSALFNALADLETLDQDGGLPVLYAQETLSSCMISTISSLKTESKSNLHLVRADILVSAITSSQSPQVQNKLLLVIGELAKLCPETVLHSVMPIFIFMGTKTIRQDDEYSSFVVEKTIQRVIPALLQSKPSEVNEEVEFLLTSFATAFTHVPKHRRVKLFTTLTRTLGPEISIGPFMFLVSQQYSTLVNKFKIAESKSVLEFMKVFLGKFDVLEQVTGLHKFFELVSAISENYSEEQKAKLLTSALFSNGVLNFTSSESLTFKKNGLEFLDKIVGGDQFDYQSSVSLKLKMVGALWDSNLDNAFSEKVKEKFGNMLKSVLESLDASSANGAMSFEGGESPSTVELVDLHQSVRAILFQLLGHTLDLLPIKEFVGATLPLISQDGSEAIKHHLILILTSKFDLEPIERANFADDVIEALFAIIKKQNQSDSIVQVSLNALSSLIAKFGETLNSSLITESMNISCNLLLSEKTEIEISSLAVLTSAVQVLGIKSIAFYPRIVGPSIKIFKALENSEVEIKEQLQLSIVLVFASMIKRIPAFLISNLVDVLNIVFFADQVQDSVRLSVITLITEHMDLKEILRALSKVWLSEVSKTRDSVAISLFLASLESLVEALDKKTATAESPIFFRLLLSLFEYRSTSEFDHNTISRIEASVHGIANAYVLKLNDKVFRPLFALTVRWAFDGEGVVSAGITRNERLIAFFKFFNRLQENLRAIVTSYFTYLLDPTVELLKSFSEAKTVEANLRRLVLNSLTSSFKYDRDEYWKSTSRFEVVSEALVAQLSNIEDSVGRYLVKATSSLAVNNTGAEEHNKSMNTMLISHMKSSCSSSEKLWAVRIVKTIYSKVGEGWLVFLPQLVPIIAELLEDEDEDVEYEVRTGLVKVVENVLGEPFDRYLD</sequence>
<proteinExistence type="inferred from homology"/>
<comment type="subcellular location">
    <subcellularLocation>
        <location evidence="1 9">Nucleus</location>
        <location evidence="1 9">Nucleolus</location>
    </subcellularLocation>
</comment>
<dbReference type="GO" id="GO:0045943">
    <property type="term" value="P:positive regulation of transcription by RNA polymerase I"/>
    <property type="evidence" value="ECO:0007669"/>
    <property type="project" value="TreeGrafter"/>
</dbReference>
<evidence type="ECO:0000256" key="7">
    <source>
        <dbReference type="ARBA" id="ARBA00023274"/>
    </source>
</evidence>
<evidence type="ECO:0000313" key="11">
    <source>
        <dbReference type="EMBL" id="CUS23855.1"/>
    </source>
</evidence>
<feature type="repeat" description="HEAT" evidence="8">
    <location>
        <begin position="1723"/>
        <end position="1761"/>
    </location>
</feature>
<dbReference type="InterPro" id="IPR040191">
    <property type="entry name" value="UTP10"/>
</dbReference>
<dbReference type="GO" id="GO:0000462">
    <property type="term" value="P:maturation of SSU-rRNA from tricistronic rRNA transcript (SSU-rRNA, 5.8S rRNA, LSU-rRNA)"/>
    <property type="evidence" value="ECO:0007669"/>
    <property type="project" value="TreeGrafter"/>
</dbReference>
<evidence type="ECO:0000256" key="3">
    <source>
        <dbReference type="ARBA" id="ARBA00015399"/>
    </source>
</evidence>
<dbReference type="PANTHER" id="PTHR13457">
    <property type="entry name" value="BAP28"/>
    <property type="match status" value="1"/>
</dbReference>
<evidence type="ECO:0000256" key="2">
    <source>
        <dbReference type="ARBA" id="ARBA00010559"/>
    </source>
</evidence>